<keyword evidence="2" id="KW-1185">Reference proteome</keyword>
<dbReference type="AlphaFoldDB" id="A0A1T2KYW3"/>
<dbReference type="EMBL" id="MPRK01000234">
    <property type="protein sequence ID" value="OOZ38023.1"/>
    <property type="molecule type" value="Genomic_DNA"/>
</dbReference>
<comment type="caution">
    <text evidence="1">The sequence shown here is derived from an EMBL/GenBank/DDBJ whole genome shotgun (WGS) entry which is preliminary data.</text>
</comment>
<evidence type="ECO:0000313" key="1">
    <source>
        <dbReference type="EMBL" id="OOZ38023.1"/>
    </source>
</evidence>
<name>A0A1T2KYW3_9GAMM</name>
<dbReference type="OrthoDB" id="9810718at2"/>
<evidence type="ECO:0000313" key="2">
    <source>
        <dbReference type="Proteomes" id="UP000190198"/>
    </source>
</evidence>
<sequence length="149" mass="16610">MATEKIWQYLQESDKRAYKEHARKIINTMLSKQIVNGSILDGAYSDNGITTTSATILEGLLASESLCRDEAAFHQQILESITAGMRFLLNAQVKNGPFRGAIPRSVALMSLEAPGADLFNSRATVVRIDYVQHVLAAYMQYLDLLDERD</sequence>
<accession>A0A1T2KYW3</accession>
<proteinExistence type="predicted"/>
<organism evidence="1 2">
    <name type="scientific">Solemya elarraichensis gill symbiont</name>
    <dbReference type="NCBI Taxonomy" id="1918949"/>
    <lineage>
        <taxon>Bacteria</taxon>
        <taxon>Pseudomonadati</taxon>
        <taxon>Pseudomonadota</taxon>
        <taxon>Gammaproteobacteria</taxon>
        <taxon>sulfur-oxidizing symbionts</taxon>
    </lineage>
</organism>
<protein>
    <submittedName>
        <fullName evidence="1">Uncharacterized protein</fullName>
    </submittedName>
</protein>
<gene>
    <name evidence="1" type="ORF">BOW52_09585</name>
</gene>
<dbReference type="RefSeq" id="WP_078477516.1">
    <property type="nucleotide sequence ID" value="NZ_MPRK01000234.1"/>
</dbReference>
<dbReference type="SUPFAM" id="SSF81853">
    <property type="entry name" value="Family 10 polysaccharide lyase"/>
    <property type="match status" value="1"/>
</dbReference>
<dbReference type="Proteomes" id="UP000190198">
    <property type="component" value="Unassembled WGS sequence"/>
</dbReference>
<reference evidence="1 2" key="1">
    <citation type="submission" date="2016-11" db="EMBL/GenBank/DDBJ databases">
        <title>Mixed transmission modes and dynamic genome evolution in an obligate animal-bacterial symbiosis.</title>
        <authorList>
            <person name="Russell S.L."/>
            <person name="Corbett-Detig R.B."/>
            <person name="Cavanaugh C.M."/>
        </authorList>
    </citation>
    <scope>NUCLEOTIDE SEQUENCE [LARGE SCALE GENOMIC DNA]</scope>
    <source>
        <strain evidence="1">Sp-SM6</strain>
    </source>
</reference>